<evidence type="ECO:0000313" key="2">
    <source>
        <dbReference type="EMBL" id="KAF6808810.1"/>
    </source>
</evidence>
<reference evidence="2 3" key="1">
    <citation type="journal article" date="2020" name="Phytopathology">
        <title>Genome Sequence Resources of Colletotrichum truncatum, C. plurivorum, C. musicola, and C. sojae: Four Species Pathogenic to Soybean (Glycine max).</title>
        <authorList>
            <person name="Rogerio F."/>
            <person name="Boufleur T.R."/>
            <person name="Ciampi-Guillardi M."/>
            <person name="Sukno S.A."/>
            <person name="Thon M.R."/>
            <person name="Massola Junior N.S."/>
            <person name="Baroncelli R."/>
        </authorList>
    </citation>
    <scope>NUCLEOTIDE SEQUENCE [LARGE SCALE GENOMIC DNA]</scope>
    <source>
        <strain evidence="2 3">LFN0009</strain>
    </source>
</reference>
<keyword evidence="3" id="KW-1185">Reference proteome</keyword>
<feature type="transmembrane region" description="Helical" evidence="1">
    <location>
        <begin position="13"/>
        <end position="31"/>
    </location>
</feature>
<evidence type="ECO:0000256" key="1">
    <source>
        <dbReference type="SAM" id="Phobius"/>
    </source>
</evidence>
<dbReference type="Proteomes" id="UP000652219">
    <property type="component" value="Unassembled WGS sequence"/>
</dbReference>
<comment type="caution">
    <text evidence="2">The sequence shown here is derived from an EMBL/GenBank/DDBJ whole genome shotgun (WGS) entry which is preliminary data.</text>
</comment>
<dbReference type="AlphaFoldDB" id="A0A8H6J988"/>
<evidence type="ECO:0000313" key="3">
    <source>
        <dbReference type="Proteomes" id="UP000652219"/>
    </source>
</evidence>
<sequence length="95" mass="10179">MQFMSQSLDWVDWVVLAMAPPGIITIIVSAIRVGGPPWLKTVVGRATENRSATEMEVMSSTSDEVCEMFNGQDIVKCLGFGSISASSPADGLVRT</sequence>
<gene>
    <name evidence="2" type="ORF">CSOJ01_07278</name>
</gene>
<keyword evidence="1" id="KW-1133">Transmembrane helix</keyword>
<keyword evidence="1" id="KW-0812">Transmembrane</keyword>
<proteinExistence type="predicted"/>
<organism evidence="2 3">
    <name type="scientific">Colletotrichum sojae</name>
    <dbReference type="NCBI Taxonomy" id="2175907"/>
    <lineage>
        <taxon>Eukaryota</taxon>
        <taxon>Fungi</taxon>
        <taxon>Dikarya</taxon>
        <taxon>Ascomycota</taxon>
        <taxon>Pezizomycotina</taxon>
        <taxon>Sordariomycetes</taxon>
        <taxon>Hypocreomycetidae</taxon>
        <taxon>Glomerellales</taxon>
        <taxon>Glomerellaceae</taxon>
        <taxon>Colletotrichum</taxon>
        <taxon>Colletotrichum orchidearum species complex</taxon>
    </lineage>
</organism>
<keyword evidence="1" id="KW-0472">Membrane</keyword>
<name>A0A8H6J988_9PEZI</name>
<dbReference type="EMBL" id="WIGN01000111">
    <property type="protein sequence ID" value="KAF6808810.1"/>
    <property type="molecule type" value="Genomic_DNA"/>
</dbReference>
<protein>
    <submittedName>
        <fullName evidence="2">Ankyrin repeat protein</fullName>
    </submittedName>
</protein>
<accession>A0A8H6J988</accession>